<reference evidence="1 2" key="1">
    <citation type="journal article" date="2008" name="Virus Genes">
        <title>Genomic sequence analysis of a granulovirus isolated from the Old World bollworm, Helicoverpa armigera.</title>
        <authorList>
            <person name="Harrison R.L."/>
            <person name="Popham H.J."/>
        </authorList>
    </citation>
    <scope>NUCLEOTIDE SEQUENCE [LARGE SCALE GENOMIC DNA]</scope>
</reference>
<dbReference type="OrthoDB" id="22953at10239"/>
<evidence type="ECO:0000313" key="1">
    <source>
        <dbReference type="EMBL" id="ABY47799.1"/>
    </source>
</evidence>
<dbReference type="Proteomes" id="UP000203266">
    <property type="component" value="Segment"/>
</dbReference>
<proteinExistence type="predicted"/>
<evidence type="ECO:0000313" key="2">
    <source>
        <dbReference type="Proteomes" id="UP000203266"/>
    </source>
</evidence>
<accession>A9YMV0</accession>
<dbReference type="RefSeq" id="YP_001649090.1">
    <property type="nucleotide sequence ID" value="NC_010240.1"/>
</dbReference>
<dbReference type="GeneID" id="10973792"/>
<sequence length="111" mass="12235">MSVVRVIVLLIVSVLVTNEAKCCRKLVMSWYSSDCSPYAKDQSEIPILCKVKVCNDGLPNKGFFCGKGDCNIFGCNCDGGCIEGDAAYNFREKSGLYQAQPMVDFTDLSIW</sequence>
<organism evidence="1 2">
    <name type="scientific">Helicoverpa armigera granulovirus</name>
    <dbReference type="NCBI Taxonomy" id="489830"/>
    <lineage>
        <taxon>Viruses</taxon>
        <taxon>Viruses incertae sedis</taxon>
        <taxon>Naldaviricetes</taxon>
        <taxon>Lefavirales</taxon>
        <taxon>Baculoviridae</taxon>
        <taxon>Betabaculovirus</taxon>
        <taxon>Betabaculovirus helarmigerae</taxon>
    </lineage>
</organism>
<dbReference type="EMBL" id="EU255577">
    <property type="protein sequence ID" value="ABY47799.1"/>
    <property type="molecule type" value="Genomic_DNA"/>
</dbReference>
<keyword evidence="2" id="KW-1185">Reference proteome</keyword>
<dbReference type="Gene3D" id="3.30.70.2800">
    <property type="match status" value="1"/>
</dbReference>
<evidence type="ECO:0008006" key="3">
    <source>
        <dbReference type="Google" id="ProtNLM"/>
    </source>
</evidence>
<dbReference type="KEGG" id="vg:10973792"/>
<dbReference type="Pfam" id="PF13164">
    <property type="entry name" value="Diedel"/>
    <property type="match status" value="1"/>
</dbReference>
<name>A9YMV0_9BBAC</name>
<protein>
    <recommendedName>
        <fullName evidence="3">Protein Diedel-like</fullName>
    </recommendedName>
</protein>
<dbReference type="InterPro" id="IPR025061">
    <property type="entry name" value="Diedel"/>
</dbReference>